<proteinExistence type="predicted"/>
<dbReference type="WBParaSite" id="EgrG_000492800">
    <property type="protein sequence ID" value="EgrG_000492800"/>
    <property type="gene ID" value="EgrG_000492800"/>
</dbReference>
<accession>A0A068WM80</accession>
<dbReference type="Proteomes" id="UP000492820">
    <property type="component" value="Unassembled WGS sequence"/>
</dbReference>
<sequence length="62" mass="6901">MSHRNSNRKTLKNLFLRLDPTKSGKVACSKISAALKAHPVTTANVETMEALTTLLDIYKDEK</sequence>
<dbReference type="EMBL" id="LK028579">
    <property type="protein sequence ID" value="CDS19601.1"/>
    <property type="molecule type" value="Genomic_DNA"/>
</dbReference>
<dbReference type="AlphaFoldDB" id="A0A068WM80"/>
<organism evidence="1">
    <name type="scientific">Echinococcus granulosus</name>
    <name type="common">Hydatid tapeworm</name>
    <dbReference type="NCBI Taxonomy" id="6210"/>
    <lineage>
        <taxon>Eukaryota</taxon>
        <taxon>Metazoa</taxon>
        <taxon>Spiralia</taxon>
        <taxon>Lophotrochozoa</taxon>
        <taxon>Platyhelminthes</taxon>
        <taxon>Cestoda</taxon>
        <taxon>Eucestoda</taxon>
        <taxon>Cyclophyllidea</taxon>
        <taxon>Taeniidae</taxon>
        <taxon>Echinococcus</taxon>
        <taxon>Echinococcus granulosus group</taxon>
    </lineage>
</organism>
<evidence type="ECO:0000313" key="3">
    <source>
        <dbReference type="WBParaSite" id="EgrG_000492800"/>
    </source>
</evidence>
<reference evidence="1 2" key="1">
    <citation type="journal article" date="2013" name="Nature">
        <title>The genomes of four tapeworm species reveal adaptations to parasitism.</title>
        <authorList>
            <person name="Tsai I.J."/>
            <person name="Zarowiecki M."/>
            <person name="Holroyd N."/>
            <person name="Garciarrubio A."/>
            <person name="Sanchez-Flores A."/>
            <person name="Brooks K.L."/>
            <person name="Tracey A."/>
            <person name="Bobes R.J."/>
            <person name="Fragoso G."/>
            <person name="Sciutto E."/>
            <person name="Aslett M."/>
            <person name="Beasley H."/>
            <person name="Bennett H.M."/>
            <person name="Cai J."/>
            <person name="Camicia F."/>
            <person name="Clark R."/>
            <person name="Cucher M."/>
            <person name="De Silva N."/>
            <person name="Day T.A."/>
            <person name="Deplazes P."/>
            <person name="Estrada K."/>
            <person name="Fernandez C."/>
            <person name="Holland P.W."/>
            <person name="Hou J."/>
            <person name="Hu S."/>
            <person name="Huckvale T."/>
            <person name="Hung S.S."/>
            <person name="Kamenetzky L."/>
            <person name="Keane J.A."/>
            <person name="Kiss F."/>
            <person name="Koziol U."/>
            <person name="Lambert O."/>
            <person name="Liu K."/>
            <person name="Luo X."/>
            <person name="Luo Y."/>
            <person name="Macchiaroli N."/>
            <person name="Nichol S."/>
            <person name="Paps J."/>
            <person name="Parkinson J."/>
            <person name="Pouchkina-Stantcheva N."/>
            <person name="Riddiford N."/>
            <person name="Rosenzvit M."/>
            <person name="Salinas G."/>
            <person name="Wasmuth J.D."/>
            <person name="Zamanian M."/>
            <person name="Zheng Y."/>
            <person name="Cai X."/>
            <person name="Soberon X."/>
            <person name="Olson P.D."/>
            <person name="Laclette J.P."/>
            <person name="Brehm K."/>
            <person name="Berriman M."/>
            <person name="Garciarrubio A."/>
            <person name="Bobes R.J."/>
            <person name="Fragoso G."/>
            <person name="Sanchez-Flores A."/>
            <person name="Estrada K."/>
            <person name="Cevallos M.A."/>
            <person name="Morett E."/>
            <person name="Gonzalez V."/>
            <person name="Portillo T."/>
            <person name="Ochoa-Leyva A."/>
            <person name="Jose M.V."/>
            <person name="Sciutto E."/>
            <person name="Landa A."/>
            <person name="Jimenez L."/>
            <person name="Valdes V."/>
            <person name="Carrero J.C."/>
            <person name="Larralde C."/>
            <person name="Morales-Montor J."/>
            <person name="Limon-Lason J."/>
            <person name="Soberon X."/>
            <person name="Laclette J.P."/>
        </authorList>
    </citation>
    <scope>NUCLEOTIDE SEQUENCE [LARGE SCALE GENOMIC DNA]</scope>
</reference>
<reference evidence="3" key="3">
    <citation type="submission" date="2020-10" db="UniProtKB">
        <authorList>
            <consortium name="WormBaseParasite"/>
        </authorList>
    </citation>
    <scope>IDENTIFICATION</scope>
</reference>
<evidence type="ECO:0000313" key="2">
    <source>
        <dbReference type="Proteomes" id="UP000492820"/>
    </source>
</evidence>
<name>A0A068WM80_ECHGR</name>
<reference evidence="1" key="2">
    <citation type="submission" date="2014-06" db="EMBL/GenBank/DDBJ databases">
        <authorList>
            <person name="Aslett M."/>
        </authorList>
    </citation>
    <scope>NUCLEOTIDE SEQUENCE</scope>
</reference>
<evidence type="ECO:0000313" key="1">
    <source>
        <dbReference type="EMBL" id="CDS19601.1"/>
    </source>
</evidence>
<gene>
    <name evidence="1" type="ORF">EgrG_000492800</name>
</gene>
<protein>
    <submittedName>
        <fullName evidence="1 3">Expressed conserved protein</fullName>
    </submittedName>
</protein>